<evidence type="ECO:0000313" key="1">
    <source>
        <dbReference type="EMBL" id="AXF42095.1"/>
    </source>
</evidence>
<evidence type="ECO:0008006" key="3">
    <source>
        <dbReference type="Google" id="ProtNLM"/>
    </source>
</evidence>
<protein>
    <recommendedName>
        <fullName evidence="3">Scaffold protein</fullName>
    </recommendedName>
</protein>
<evidence type="ECO:0000313" key="2">
    <source>
        <dbReference type="Proteomes" id="UP000255828"/>
    </source>
</evidence>
<dbReference type="EMBL" id="MH540083">
    <property type="protein sequence ID" value="AXF42095.1"/>
    <property type="molecule type" value="Genomic_DNA"/>
</dbReference>
<gene>
    <name evidence="1" type="ORF">STIP37_35</name>
</gene>
<organism evidence="1">
    <name type="scientific">Synechococcus T7-like phage S-TIP37</name>
    <dbReference type="NCBI Taxonomy" id="1332145"/>
    <lineage>
        <taxon>Viruses</taxon>
        <taxon>Duplodnaviria</taxon>
        <taxon>Heunggongvirae</taxon>
        <taxon>Uroviricota</taxon>
        <taxon>Caudoviricetes</taxon>
        <taxon>Autographivirales</taxon>
        <taxon>Sechaudvirinae</taxon>
        <taxon>Igirivirus</taxon>
        <taxon>Igirivirus STIP37</taxon>
    </lineage>
</organism>
<sequence>MSRYIYPLTKEVAVEVASNLRPEDYREVTEGHGHNPLYSLLAGASSGYSGAWLTPDNKWGAAFGIGPENGIWMLCTPEIHKHPMSFTRKCKRFIDSRPEELLWNIADKRNVVHLKLLRFLGFKFLREVTYGPNNLTFIEFCRVRTR</sequence>
<proteinExistence type="predicted"/>
<keyword evidence="2" id="KW-1185">Reference proteome</keyword>
<dbReference type="Proteomes" id="UP000255828">
    <property type="component" value="Segment"/>
</dbReference>
<name>A0A345AYB5_9CAUD</name>
<accession>A0A345AYB5</accession>
<reference evidence="1" key="1">
    <citation type="submission" date="2018-06" db="EMBL/GenBank/DDBJ databases">
        <authorList>
            <person name="Zhirakovskaya E."/>
        </authorList>
    </citation>
    <scope>NUCLEOTIDE SEQUENCE [LARGE SCALE GENOMIC DNA]</scope>
</reference>